<comment type="caution">
    <text evidence="4">The sequence shown here is derived from an EMBL/GenBank/DDBJ whole genome shotgun (WGS) entry which is preliminary data.</text>
</comment>
<proteinExistence type="inferred from homology"/>
<dbReference type="PANTHER" id="PTHR13031">
    <property type="entry name" value="RIBONUCLEASE P SUBUNIT P30"/>
    <property type="match status" value="1"/>
</dbReference>
<dbReference type="GO" id="GO:0005655">
    <property type="term" value="C:nucleolar ribonuclease P complex"/>
    <property type="evidence" value="ECO:0007669"/>
    <property type="project" value="TreeGrafter"/>
</dbReference>
<dbReference type="PANTHER" id="PTHR13031:SF0">
    <property type="entry name" value="RIBONUCLEASE P PROTEIN SUBUNIT P30"/>
    <property type="match status" value="1"/>
</dbReference>
<evidence type="ECO:0000256" key="2">
    <source>
        <dbReference type="ARBA" id="ARBA00007331"/>
    </source>
</evidence>
<dbReference type="InterPro" id="IPR002738">
    <property type="entry name" value="RNase_P_p30"/>
</dbReference>
<organism evidence="4 5">
    <name type="scientific">Chlorella ohadii</name>
    <dbReference type="NCBI Taxonomy" id="2649997"/>
    <lineage>
        <taxon>Eukaryota</taxon>
        <taxon>Viridiplantae</taxon>
        <taxon>Chlorophyta</taxon>
        <taxon>core chlorophytes</taxon>
        <taxon>Trebouxiophyceae</taxon>
        <taxon>Chlorellales</taxon>
        <taxon>Chlorellaceae</taxon>
        <taxon>Chlorella clade</taxon>
        <taxon>Chlorella</taxon>
    </lineage>
</organism>
<sequence length="328" mass="34898">MFAASTGSGTNMSLPYHDLAVANTVLEANTQRERVSYAIKLGWDVVGLAHQAAAKLAEAQDRCAIRPTELQELLSAVQGVREALAAAELRTAGGRGGRHRDPYSVRQLTRINIPADDPAVAQAACASAIARGYDLVAVQPQNERLFQLACASLECDLISVDLSRRLPYRFKPALIKAALARGLHFEICFAPALREAGARRQLFANALALARETRGRSLVVSSGARSYMELRGPLDVINLATLFGLTQQQATAAVTSAPAAVLQQAATRRAYRGTLTVRMRTTEELAAARKAEKEERERAAAAVSAAAAGPAPMAVDAPRSFAQAAGRA</sequence>
<dbReference type="InterPro" id="IPR016195">
    <property type="entry name" value="Pol/histidinol_Pase-like"/>
</dbReference>
<evidence type="ECO:0000313" key="4">
    <source>
        <dbReference type="EMBL" id="KAI7836047.1"/>
    </source>
</evidence>
<dbReference type="Proteomes" id="UP001205105">
    <property type="component" value="Unassembled WGS sequence"/>
</dbReference>
<gene>
    <name evidence="4" type="ORF">COHA_010078</name>
</gene>
<dbReference type="Gene3D" id="3.20.20.140">
    <property type="entry name" value="Metal-dependent hydrolases"/>
    <property type="match status" value="1"/>
</dbReference>
<reference evidence="4" key="1">
    <citation type="submission" date="2020-11" db="EMBL/GenBank/DDBJ databases">
        <title>Chlorella ohadii genome sequencing and assembly.</title>
        <authorList>
            <person name="Murik O."/>
            <person name="Treves H."/>
            <person name="Kedem I."/>
            <person name="Shotland Y."/>
            <person name="Kaplan A."/>
        </authorList>
    </citation>
    <scope>NUCLEOTIDE SEQUENCE</scope>
    <source>
        <strain evidence="4">1</strain>
    </source>
</reference>
<comment type="subcellular location">
    <subcellularLocation>
        <location evidence="1">Nucleus</location>
    </subcellularLocation>
</comment>
<dbReference type="Pfam" id="PF01876">
    <property type="entry name" value="RNase_P_p30"/>
    <property type="match status" value="1"/>
</dbReference>
<comment type="similarity">
    <text evidence="2">Belongs to the eukaryotic/archaeal RNase P protein component 3 family.</text>
</comment>
<dbReference type="AlphaFoldDB" id="A0AAD5H1M9"/>
<keyword evidence="5" id="KW-1185">Reference proteome</keyword>
<evidence type="ECO:0000313" key="5">
    <source>
        <dbReference type="Proteomes" id="UP001205105"/>
    </source>
</evidence>
<evidence type="ECO:0000256" key="3">
    <source>
        <dbReference type="ARBA" id="ARBA00022694"/>
    </source>
</evidence>
<name>A0AAD5H1M9_9CHLO</name>
<dbReference type="GO" id="GO:0003723">
    <property type="term" value="F:RNA binding"/>
    <property type="evidence" value="ECO:0007669"/>
    <property type="project" value="TreeGrafter"/>
</dbReference>
<dbReference type="GO" id="GO:0008033">
    <property type="term" value="P:tRNA processing"/>
    <property type="evidence" value="ECO:0007669"/>
    <property type="project" value="UniProtKB-KW"/>
</dbReference>
<keyword evidence="3" id="KW-0819">tRNA processing</keyword>
<evidence type="ECO:0000256" key="1">
    <source>
        <dbReference type="ARBA" id="ARBA00004123"/>
    </source>
</evidence>
<dbReference type="SUPFAM" id="SSF89550">
    <property type="entry name" value="PHP domain-like"/>
    <property type="match status" value="1"/>
</dbReference>
<protein>
    <submittedName>
        <fullName evidence="4">Uncharacterized protein</fullName>
    </submittedName>
</protein>
<dbReference type="EMBL" id="JADXDR010000208">
    <property type="protein sequence ID" value="KAI7836047.1"/>
    <property type="molecule type" value="Genomic_DNA"/>
</dbReference>
<accession>A0AAD5H1M9</accession>